<sequence>MPINTQEVLSLVSQICEEEKLRVAIKESLKGGLIAGGTTAVGGLLGGPIGLAIGGTIGGLSAAYMSQGKFKSVASIISNDLTPAQRESLANSVRRIINDIGPSDVAAITVFMLEPSVKGRIIQEVAGFLQSQLQLTIID</sequence>
<dbReference type="Pfam" id="PF20721">
    <property type="entry name" value="C19orf12"/>
    <property type="match status" value="1"/>
</dbReference>
<proteinExistence type="inferred from homology"/>
<evidence type="ECO:0000313" key="2">
    <source>
        <dbReference type="EMBL" id="KAK7070452.1"/>
    </source>
</evidence>
<dbReference type="PANTHER" id="PTHR31493:SF1">
    <property type="entry name" value="PROTEIN C19ORF12"/>
    <property type="match status" value="1"/>
</dbReference>
<evidence type="ECO:0000313" key="3">
    <source>
        <dbReference type="Proteomes" id="UP001381693"/>
    </source>
</evidence>
<reference evidence="2 3" key="1">
    <citation type="submission" date="2023-11" db="EMBL/GenBank/DDBJ databases">
        <title>Halocaridina rubra genome assembly.</title>
        <authorList>
            <person name="Smith C."/>
        </authorList>
    </citation>
    <scope>NUCLEOTIDE SEQUENCE [LARGE SCALE GENOMIC DNA]</scope>
    <source>
        <strain evidence="2">EP-1</strain>
        <tissue evidence="2">Whole</tissue>
    </source>
</reference>
<evidence type="ECO:0000256" key="1">
    <source>
        <dbReference type="ARBA" id="ARBA00029457"/>
    </source>
</evidence>
<dbReference type="InterPro" id="IPR033369">
    <property type="entry name" value="C19orf12"/>
</dbReference>
<keyword evidence="3" id="KW-1185">Reference proteome</keyword>
<organism evidence="2 3">
    <name type="scientific">Halocaridina rubra</name>
    <name type="common">Hawaiian red shrimp</name>
    <dbReference type="NCBI Taxonomy" id="373956"/>
    <lineage>
        <taxon>Eukaryota</taxon>
        <taxon>Metazoa</taxon>
        <taxon>Ecdysozoa</taxon>
        <taxon>Arthropoda</taxon>
        <taxon>Crustacea</taxon>
        <taxon>Multicrustacea</taxon>
        <taxon>Malacostraca</taxon>
        <taxon>Eumalacostraca</taxon>
        <taxon>Eucarida</taxon>
        <taxon>Decapoda</taxon>
        <taxon>Pleocyemata</taxon>
        <taxon>Caridea</taxon>
        <taxon>Atyoidea</taxon>
        <taxon>Atyidae</taxon>
        <taxon>Halocaridina</taxon>
    </lineage>
</organism>
<protein>
    <submittedName>
        <fullName evidence="2">Uncharacterized protein</fullName>
    </submittedName>
</protein>
<comment type="caution">
    <text evidence="2">The sequence shown here is derived from an EMBL/GenBank/DDBJ whole genome shotgun (WGS) entry which is preliminary data.</text>
</comment>
<dbReference type="AlphaFoldDB" id="A0AAN8WQS4"/>
<dbReference type="PANTHER" id="PTHR31493">
    <property type="entry name" value="NAZO FAMILY MEMBER"/>
    <property type="match status" value="1"/>
</dbReference>
<name>A0AAN8WQS4_HALRR</name>
<dbReference type="EMBL" id="JAXCGZ010015359">
    <property type="protein sequence ID" value="KAK7070452.1"/>
    <property type="molecule type" value="Genomic_DNA"/>
</dbReference>
<gene>
    <name evidence="2" type="ORF">SK128_027558</name>
</gene>
<dbReference type="Proteomes" id="UP001381693">
    <property type="component" value="Unassembled WGS sequence"/>
</dbReference>
<comment type="similarity">
    <text evidence="1">Belongs to the C19orf12 family.</text>
</comment>
<accession>A0AAN8WQS4</accession>